<organism evidence="1 2">
    <name type="scientific">Desmophyllum pertusum</name>
    <dbReference type="NCBI Taxonomy" id="174260"/>
    <lineage>
        <taxon>Eukaryota</taxon>
        <taxon>Metazoa</taxon>
        <taxon>Cnidaria</taxon>
        <taxon>Anthozoa</taxon>
        <taxon>Hexacorallia</taxon>
        <taxon>Scleractinia</taxon>
        <taxon>Caryophylliina</taxon>
        <taxon>Caryophylliidae</taxon>
        <taxon>Desmophyllum</taxon>
    </lineage>
</organism>
<reference evidence="1" key="1">
    <citation type="submission" date="2023-01" db="EMBL/GenBank/DDBJ databases">
        <title>Genome assembly of the deep-sea coral Lophelia pertusa.</title>
        <authorList>
            <person name="Herrera S."/>
            <person name="Cordes E."/>
        </authorList>
    </citation>
    <scope>NUCLEOTIDE SEQUENCE</scope>
    <source>
        <strain evidence="1">USNM1676648</strain>
        <tissue evidence="1">Polyp</tissue>
    </source>
</reference>
<keyword evidence="2" id="KW-1185">Reference proteome</keyword>
<accession>A0A9W9ZEV9</accession>
<evidence type="ECO:0000313" key="2">
    <source>
        <dbReference type="Proteomes" id="UP001163046"/>
    </source>
</evidence>
<dbReference type="EMBL" id="MU826362">
    <property type="protein sequence ID" value="KAJ7378879.1"/>
    <property type="molecule type" value="Genomic_DNA"/>
</dbReference>
<sequence length="68" mass="7639">MSNPSFGGPRDRPRGSICEPLMQTTTAGRVMLIHQLVLKDDLKELKKEIAKDIGVFVIHYLLIPTVSY</sequence>
<protein>
    <submittedName>
        <fullName evidence="1">Uncharacterized protein</fullName>
    </submittedName>
</protein>
<evidence type="ECO:0000313" key="1">
    <source>
        <dbReference type="EMBL" id="KAJ7378879.1"/>
    </source>
</evidence>
<gene>
    <name evidence="1" type="ORF">OS493_020484</name>
</gene>
<proteinExistence type="predicted"/>
<dbReference type="AlphaFoldDB" id="A0A9W9ZEV9"/>
<comment type="caution">
    <text evidence="1">The sequence shown here is derived from an EMBL/GenBank/DDBJ whole genome shotgun (WGS) entry which is preliminary data.</text>
</comment>
<dbReference type="Proteomes" id="UP001163046">
    <property type="component" value="Unassembled WGS sequence"/>
</dbReference>
<name>A0A9W9ZEV9_9CNID</name>